<protein>
    <submittedName>
        <fullName evidence="2">Heterokaryon incompatibility protein-domain-containing protein</fullName>
    </submittedName>
</protein>
<dbReference type="AlphaFoldDB" id="A0AA39ZTW8"/>
<dbReference type="InterPro" id="IPR010730">
    <property type="entry name" value="HET"/>
</dbReference>
<dbReference type="Pfam" id="PF06985">
    <property type="entry name" value="HET"/>
    <property type="match status" value="1"/>
</dbReference>
<accession>A0AA39ZTW8</accession>
<gene>
    <name evidence="2" type="ORF">B0T26DRAFT_876580</name>
</gene>
<evidence type="ECO:0000313" key="3">
    <source>
        <dbReference type="Proteomes" id="UP001172101"/>
    </source>
</evidence>
<keyword evidence="3" id="KW-1185">Reference proteome</keyword>
<dbReference type="RefSeq" id="XP_060290510.1">
    <property type="nucleotide sequence ID" value="XM_060448108.1"/>
</dbReference>
<evidence type="ECO:0000259" key="1">
    <source>
        <dbReference type="Pfam" id="PF06985"/>
    </source>
</evidence>
<dbReference type="Proteomes" id="UP001172101">
    <property type="component" value="Unassembled WGS sequence"/>
</dbReference>
<organism evidence="2 3">
    <name type="scientific">Lasiosphaeria miniovina</name>
    <dbReference type="NCBI Taxonomy" id="1954250"/>
    <lineage>
        <taxon>Eukaryota</taxon>
        <taxon>Fungi</taxon>
        <taxon>Dikarya</taxon>
        <taxon>Ascomycota</taxon>
        <taxon>Pezizomycotina</taxon>
        <taxon>Sordariomycetes</taxon>
        <taxon>Sordariomycetidae</taxon>
        <taxon>Sordariales</taxon>
        <taxon>Lasiosphaeriaceae</taxon>
        <taxon>Lasiosphaeria</taxon>
    </lineage>
</organism>
<evidence type="ECO:0000313" key="2">
    <source>
        <dbReference type="EMBL" id="KAK0703651.1"/>
    </source>
</evidence>
<comment type="caution">
    <text evidence="2">The sequence shown here is derived from an EMBL/GenBank/DDBJ whole genome shotgun (WGS) entry which is preliminary data.</text>
</comment>
<sequence length="737" mass="82031">MADAVIERAKLRNDDGRGQLCAQCAEMDFAGFSRQANEYRLGIKREVGFSARQCPFCWLMWVSRAGEGHYAWDRQVTAKWDEGSGGFSIMGSTANPIVFVAEDDGGATETPHGFARLVQPQIPPDLLRRWLYTCEKHHHAECRPLPLRFGPIPGRVNQPLRFLRAIDVREERLVEITAPESYVALSYVWGRAPSFRLLRSNLARLYEPRGLGAIHSELSQTVKDAMRLVALMGERYLWIDALCLVQDDGQDMAHGIENMDIIYEGALATVIAANGKDQNSGLTGIHYDVERLAQQPVREVVPGVKLAVFTGGISEYLGTTHYSSRGWTMQEQVLSRRCLIFVDGRIFFRCHAARFSEDTIWDQHPMQARLEDPSGASIATPFLPESIPDPVGAYLEQVLRFTGRHLTKPDDDAVRALSGILTRLAVAAGSGLLCGLLTSAFDVCLLFWHPSFWQQGFRDVRRRPAFPSWCWAGWAGVAVTALPDAKSTPGGDPKTWLVTCTEDIVYYVYDALSPSQGSNEAATAPSPAAPIIRRVWTPSDQARLTSGQWGYGRQCSDLVDADDRDMVNWRAIPRAYPMLYFGARTVRAGSFEMRLSRFDNVIVWPKCGNNNTDHDDSSAAGNFAVSDVGLLLEELRAERACELVLLSRADCYDNFQLEWMLAGKTRPATAQEGIDAGLYVTPDRPVVWALLVVRQGAAARDGSNQAEAFWERRALGFIYQDRLGEFKGLGVREVVLA</sequence>
<feature type="domain" description="Heterokaryon incompatibility" evidence="1">
    <location>
        <begin position="182"/>
        <end position="331"/>
    </location>
</feature>
<dbReference type="PANTHER" id="PTHR33112">
    <property type="entry name" value="DOMAIN PROTEIN, PUTATIVE-RELATED"/>
    <property type="match status" value="1"/>
</dbReference>
<dbReference type="EMBL" id="JAUIRO010000008">
    <property type="protein sequence ID" value="KAK0703651.1"/>
    <property type="molecule type" value="Genomic_DNA"/>
</dbReference>
<reference evidence="2" key="1">
    <citation type="submission" date="2023-06" db="EMBL/GenBank/DDBJ databases">
        <title>Genome-scale phylogeny and comparative genomics of the fungal order Sordariales.</title>
        <authorList>
            <consortium name="Lawrence Berkeley National Laboratory"/>
            <person name="Hensen N."/>
            <person name="Bonometti L."/>
            <person name="Westerberg I."/>
            <person name="Brannstrom I.O."/>
            <person name="Guillou S."/>
            <person name="Cros-Aarteil S."/>
            <person name="Calhoun S."/>
            <person name="Haridas S."/>
            <person name="Kuo A."/>
            <person name="Mondo S."/>
            <person name="Pangilinan J."/>
            <person name="Riley R."/>
            <person name="LaButti K."/>
            <person name="Andreopoulos B."/>
            <person name="Lipzen A."/>
            <person name="Chen C."/>
            <person name="Yanf M."/>
            <person name="Daum C."/>
            <person name="Ng V."/>
            <person name="Clum A."/>
            <person name="Steindorff A."/>
            <person name="Ohm R."/>
            <person name="Martin F."/>
            <person name="Silar P."/>
            <person name="Natvig D."/>
            <person name="Lalanne C."/>
            <person name="Gautier V."/>
            <person name="Ament-velasquez S.L."/>
            <person name="Kruys A."/>
            <person name="Hutchinson M.I."/>
            <person name="Powell A.J."/>
            <person name="Barry K."/>
            <person name="Miller A.N."/>
            <person name="Grigoriev I.V."/>
            <person name="Debuchy R."/>
            <person name="Gladieux P."/>
            <person name="Thoren M.H."/>
            <person name="Johannesson H."/>
        </authorList>
    </citation>
    <scope>NUCLEOTIDE SEQUENCE</scope>
    <source>
        <strain evidence="2">SMH2392-1A</strain>
    </source>
</reference>
<name>A0AA39ZTW8_9PEZI</name>
<dbReference type="GeneID" id="85331378"/>
<proteinExistence type="predicted"/>
<dbReference type="PANTHER" id="PTHR33112:SF12">
    <property type="entry name" value="HETEROKARYON INCOMPATIBILITY DOMAIN-CONTAINING PROTEIN"/>
    <property type="match status" value="1"/>
</dbReference>